<evidence type="ECO:0000256" key="1">
    <source>
        <dbReference type="ARBA" id="ARBA00001946"/>
    </source>
</evidence>
<evidence type="ECO:0000259" key="5">
    <source>
        <dbReference type="PROSITE" id="PS50110"/>
    </source>
</evidence>
<dbReference type="PANTHER" id="PTHR45138:SF9">
    <property type="entry name" value="DIGUANYLATE CYCLASE DGCM-RELATED"/>
    <property type="match status" value="1"/>
</dbReference>
<dbReference type="InterPro" id="IPR001789">
    <property type="entry name" value="Sig_transdc_resp-reg_receiver"/>
</dbReference>
<dbReference type="SUPFAM" id="SSF52172">
    <property type="entry name" value="CheY-like"/>
    <property type="match status" value="2"/>
</dbReference>
<comment type="cofactor">
    <cofactor evidence="1">
        <name>Mg(2+)</name>
        <dbReference type="ChEBI" id="CHEBI:18420"/>
    </cofactor>
</comment>
<feature type="domain" description="GGDEF" evidence="6">
    <location>
        <begin position="288"/>
        <end position="419"/>
    </location>
</feature>
<reference evidence="7" key="1">
    <citation type="submission" date="2022-11" db="EMBL/GenBank/DDBJ databases">
        <title>Parathalassolutuus dongxingensis gen. nov., sp. nov., a novel member of family Oceanospirillaceae isolated from a coastal shrimp pond in Guangxi, China.</title>
        <authorList>
            <person name="Chen H."/>
        </authorList>
    </citation>
    <scope>NUCLEOTIDE SEQUENCE</scope>
    <source>
        <strain evidence="7">G-43</strain>
    </source>
</reference>
<dbReference type="RefSeq" id="WP_283172062.1">
    <property type="nucleotide sequence ID" value="NZ_JAPNOA010000006.1"/>
</dbReference>
<dbReference type="Proteomes" id="UP001150830">
    <property type="component" value="Unassembled WGS sequence"/>
</dbReference>
<dbReference type="GO" id="GO:0043709">
    <property type="term" value="P:cell adhesion involved in single-species biofilm formation"/>
    <property type="evidence" value="ECO:0007669"/>
    <property type="project" value="TreeGrafter"/>
</dbReference>
<dbReference type="GO" id="GO:0052621">
    <property type="term" value="F:diguanylate cyclase activity"/>
    <property type="evidence" value="ECO:0007669"/>
    <property type="project" value="UniProtKB-EC"/>
</dbReference>
<keyword evidence="4" id="KW-0597">Phosphoprotein</keyword>
<dbReference type="SMART" id="SM00267">
    <property type="entry name" value="GGDEF"/>
    <property type="match status" value="1"/>
</dbReference>
<dbReference type="InterPro" id="IPR043128">
    <property type="entry name" value="Rev_trsase/Diguanyl_cyclase"/>
</dbReference>
<sequence length="430" mass="47929">MDMLTYLVVEDNPVVIKILRHLITNTLGDRMVLAETRKQAQGMLLDHSGTIAGALVDLALPDAPDGEVVEDVLAWDIPTIILTSASGAKVRNRWIDKGVVDFVTKDGRYWYPYAVKMLRRLSLNRQFPVLVVDDSPTCLNSMRRMLQLHQYPVVEAHSSEEALRLLSERDDIRLMVVDHELPGMNGLELVQTVRYNFGDRPVGILAVSGVNRGREQLTVDFIKSGADDFLPKPFGLEEFICRVNNNTQSIEALLKLKEQAERDFLTGLYNRRYFLMQAISRMAPQGGRICSLATLDIDHFKYVNDAFGHHIGDQVLKAVSAEMSSHLGRFLLARTGGEEFSILLPGCTGEQATALMDGLRKAIAAVEIDSQDNDTLSVTVSIGVCTSRKVELEILMEQADEALYKAKMNGRNRVVLIDLDKSVGRSNSLQ</sequence>
<proteinExistence type="predicted"/>
<evidence type="ECO:0000256" key="4">
    <source>
        <dbReference type="PROSITE-ProRule" id="PRU00169"/>
    </source>
</evidence>
<dbReference type="CDD" id="cd01949">
    <property type="entry name" value="GGDEF"/>
    <property type="match status" value="1"/>
</dbReference>
<comment type="catalytic activity">
    <reaction evidence="3">
        <text>2 GTP = 3',3'-c-di-GMP + 2 diphosphate</text>
        <dbReference type="Rhea" id="RHEA:24898"/>
        <dbReference type="ChEBI" id="CHEBI:33019"/>
        <dbReference type="ChEBI" id="CHEBI:37565"/>
        <dbReference type="ChEBI" id="CHEBI:58805"/>
        <dbReference type="EC" id="2.7.7.65"/>
    </reaction>
</comment>
<dbReference type="InterPro" id="IPR011006">
    <property type="entry name" value="CheY-like_superfamily"/>
</dbReference>
<feature type="domain" description="Response regulatory" evidence="5">
    <location>
        <begin position="5"/>
        <end position="120"/>
    </location>
</feature>
<keyword evidence="8" id="KW-1185">Reference proteome</keyword>
<dbReference type="GO" id="GO:0005886">
    <property type="term" value="C:plasma membrane"/>
    <property type="evidence" value="ECO:0007669"/>
    <property type="project" value="TreeGrafter"/>
</dbReference>
<dbReference type="Gene3D" id="3.30.70.270">
    <property type="match status" value="1"/>
</dbReference>
<evidence type="ECO:0000259" key="6">
    <source>
        <dbReference type="PROSITE" id="PS50887"/>
    </source>
</evidence>
<dbReference type="AlphaFoldDB" id="A0A9X3EAB5"/>
<dbReference type="NCBIfam" id="TIGR00254">
    <property type="entry name" value="GGDEF"/>
    <property type="match status" value="1"/>
</dbReference>
<dbReference type="InterPro" id="IPR000160">
    <property type="entry name" value="GGDEF_dom"/>
</dbReference>
<feature type="modified residue" description="4-aspartylphosphate" evidence="4">
    <location>
        <position position="178"/>
    </location>
</feature>
<dbReference type="GO" id="GO:1902201">
    <property type="term" value="P:negative regulation of bacterial-type flagellum-dependent cell motility"/>
    <property type="evidence" value="ECO:0007669"/>
    <property type="project" value="TreeGrafter"/>
</dbReference>
<dbReference type="PANTHER" id="PTHR45138">
    <property type="entry name" value="REGULATORY COMPONENTS OF SENSORY TRANSDUCTION SYSTEM"/>
    <property type="match status" value="1"/>
</dbReference>
<dbReference type="GO" id="GO:0000160">
    <property type="term" value="P:phosphorelay signal transduction system"/>
    <property type="evidence" value="ECO:0007669"/>
    <property type="project" value="InterPro"/>
</dbReference>
<dbReference type="InterPro" id="IPR029787">
    <property type="entry name" value="Nucleotide_cyclase"/>
</dbReference>
<evidence type="ECO:0000313" key="8">
    <source>
        <dbReference type="Proteomes" id="UP001150830"/>
    </source>
</evidence>
<dbReference type="Gene3D" id="3.40.50.2300">
    <property type="match status" value="2"/>
</dbReference>
<accession>A0A9X3EAB5</accession>
<evidence type="ECO:0000256" key="3">
    <source>
        <dbReference type="ARBA" id="ARBA00034247"/>
    </source>
</evidence>
<gene>
    <name evidence="7" type="ORF">OUO13_01395</name>
</gene>
<keyword evidence="7" id="KW-0548">Nucleotidyltransferase</keyword>
<name>A0A9X3EAB5_9GAMM</name>
<dbReference type="PROSITE" id="PS50110">
    <property type="entry name" value="RESPONSE_REGULATORY"/>
    <property type="match status" value="2"/>
</dbReference>
<dbReference type="SUPFAM" id="SSF55073">
    <property type="entry name" value="Nucleotide cyclase"/>
    <property type="match status" value="1"/>
</dbReference>
<dbReference type="FunFam" id="3.30.70.270:FF:000001">
    <property type="entry name" value="Diguanylate cyclase domain protein"/>
    <property type="match status" value="1"/>
</dbReference>
<evidence type="ECO:0000256" key="2">
    <source>
        <dbReference type="ARBA" id="ARBA00012528"/>
    </source>
</evidence>
<dbReference type="EC" id="2.7.7.65" evidence="2"/>
<dbReference type="InterPro" id="IPR050469">
    <property type="entry name" value="Diguanylate_Cyclase"/>
</dbReference>
<dbReference type="EMBL" id="JAPNOA010000006">
    <property type="protein sequence ID" value="MCY0963842.1"/>
    <property type="molecule type" value="Genomic_DNA"/>
</dbReference>
<protein>
    <recommendedName>
        <fullName evidence="2">diguanylate cyclase</fullName>
        <ecNumber evidence="2">2.7.7.65</ecNumber>
    </recommendedName>
</protein>
<evidence type="ECO:0000313" key="7">
    <source>
        <dbReference type="EMBL" id="MCY0963842.1"/>
    </source>
</evidence>
<feature type="domain" description="Response regulatory" evidence="5">
    <location>
        <begin position="128"/>
        <end position="247"/>
    </location>
</feature>
<dbReference type="Pfam" id="PF00072">
    <property type="entry name" value="Response_reg"/>
    <property type="match status" value="1"/>
</dbReference>
<dbReference type="SMART" id="SM00448">
    <property type="entry name" value="REC"/>
    <property type="match status" value="2"/>
</dbReference>
<organism evidence="7 8">
    <name type="scientific">Parathalassolituus penaei</name>
    <dbReference type="NCBI Taxonomy" id="2997323"/>
    <lineage>
        <taxon>Bacteria</taxon>
        <taxon>Pseudomonadati</taxon>
        <taxon>Pseudomonadota</taxon>
        <taxon>Gammaproteobacteria</taxon>
        <taxon>Oceanospirillales</taxon>
        <taxon>Oceanospirillaceae</taxon>
        <taxon>Parathalassolituus</taxon>
    </lineage>
</organism>
<keyword evidence="7" id="KW-0808">Transferase</keyword>
<feature type="modified residue" description="4-aspartylphosphate" evidence="4">
    <location>
        <position position="57"/>
    </location>
</feature>
<dbReference type="PROSITE" id="PS50887">
    <property type="entry name" value="GGDEF"/>
    <property type="match status" value="1"/>
</dbReference>
<comment type="caution">
    <text evidence="7">The sequence shown here is derived from an EMBL/GenBank/DDBJ whole genome shotgun (WGS) entry which is preliminary data.</text>
</comment>
<dbReference type="Pfam" id="PF00990">
    <property type="entry name" value="GGDEF"/>
    <property type="match status" value="1"/>
</dbReference>